<organism evidence="1">
    <name type="scientific">Manihot esculenta</name>
    <name type="common">Cassava</name>
    <name type="synonym">Jatropha manihot</name>
    <dbReference type="NCBI Taxonomy" id="3983"/>
    <lineage>
        <taxon>Eukaryota</taxon>
        <taxon>Viridiplantae</taxon>
        <taxon>Streptophyta</taxon>
        <taxon>Embryophyta</taxon>
        <taxon>Tracheophyta</taxon>
        <taxon>Spermatophyta</taxon>
        <taxon>Magnoliopsida</taxon>
        <taxon>eudicotyledons</taxon>
        <taxon>Gunneridae</taxon>
        <taxon>Pentapetalae</taxon>
        <taxon>rosids</taxon>
        <taxon>fabids</taxon>
        <taxon>Malpighiales</taxon>
        <taxon>Euphorbiaceae</taxon>
        <taxon>Crotonoideae</taxon>
        <taxon>Manihoteae</taxon>
        <taxon>Manihot</taxon>
    </lineage>
</organism>
<sequence length="44" mass="5009">MFFRVTGDGEARIYLFPLLDLISGQGLGFKGWLSVYFICFEFGP</sequence>
<protein>
    <submittedName>
        <fullName evidence="1">Uncharacterized protein</fullName>
    </submittedName>
</protein>
<accession>A0A2C9W2H8</accession>
<dbReference type="AlphaFoldDB" id="A0A2C9W2H8"/>
<proteinExistence type="predicted"/>
<evidence type="ECO:0000313" key="1">
    <source>
        <dbReference type="EMBL" id="OAY53204.1"/>
    </source>
</evidence>
<dbReference type="EMBL" id="CM004390">
    <property type="protein sequence ID" value="OAY53204.1"/>
    <property type="molecule type" value="Genomic_DNA"/>
</dbReference>
<gene>
    <name evidence="1" type="ORF">MANES_04G144100</name>
</gene>
<name>A0A2C9W2H8_MANES</name>
<reference evidence="1" key="1">
    <citation type="submission" date="2016-02" db="EMBL/GenBank/DDBJ databases">
        <title>WGS assembly of Manihot esculenta.</title>
        <authorList>
            <person name="Bredeson J.V."/>
            <person name="Prochnik S.E."/>
            <person name="Lyons J.B."/>
            <person name="Schmutz J."/>
            <person name="Grimwood J."/>
            <person name="Vrebalov J."/>
            <person name="Bart R.S."/>
            <person name="Amuge T."/>
            <person name="Ferguson M.E."/>
            <person name="Green R."/>
            <person name="Putnam N."/>
            <person name="Stites J."/>
            <person name="Rounsley S."/>
            <person name="Rokhsar D.S."/>
        </authorList>
    </citation>
    <scope>NUCLEOTIDE SEQUENCE [LARGE SCALE GENOMIC DNA]</scope>
    <source>
        <tissue evidence="1">Leaf</tissue>
    </source>
</reference>